<accession>A0ACC1HRX4</accession>
<organism evidence="1 2">
    <name type="scientific">Spiromyces aspiralis</name>
    <dbReference type="NCBI Taxonomy" id="68401"/>
    <lineage>
        <taxon>Eukaryota</taxon>
        <taxon>Fungi</taxon>
        <taxon>Fungi incertae sedis</taxon>
        <taxon>Zoopagomycota</taxon>
        <taxon>Kickxellomycotina</taxon>
        <taxon>Kickxellomycetes</taxon>
        <taxon>Kickxellales</taxon>
        <taxon>Kickxellaceae</taxon>
        <taxon>Spiromyces</taxon>
    </lineage>
</organism>
<gene>
    <name evidence="1" type="ORF">EV182_003898</name>
</gene>
<sequence length="147" mass="17092">MYHYHGIPMSKLLLAFDKWQDGFMGYSKEQLDECWYTAQSVYFVTLVVCQFGNLLTTRTRRVSIIRHNPVYGPARNLRIFIGMLTSLAIAIIVVYVPPLNDLFHTRPVPAMFWFIPLAFAFAIVVLDELRKLAVRRWPRSIIAKAAW</sequence>
<comment type="caution">
    <text evidence="1">The sequence shown here is derived from an EMBL/GenBank/DDBJ whole genome shotgun (WGS) entry which is preliminary data.</text>
</comment>
<keyword evidence="2" id="KW-1185">Reference proteome</keyword>
<name>A0ACC1HRX4_9FUNG</name>
<dbReference type="Proteomes" id="UP001145114">
    <property type="component" value="Unassembled WGS sequence"/>
</dbReference>
<evidence type="ECO:0000313" key="1">
    <source>
        <dbReference type="EMBL" id="KAJ1678513.1"/>
    </source>
</evidence>
<evidence type="ECO:0000313" key="2">
    <source>
        <dbReference type="Proteomes" id="UP001145114"/>
    </source>
</evidence>
<protein>
    <submittedName>
        <fullName evidence="1">Uncharacterized protein</fullName>
    </submittedName>
</protein>
<proteinExistence type="predicted"/>
<dbReference type="EMBL" id="JAMZIH010001094">
    <property type="protein sequence ID" value="KAJ1678513.1"/>
    <property type="molecule type" value="Genomic_DNA"/>
</dbReference>
<reference evidence="1" key="1">
    <citation type="submission" date="2022-06" db="EMBL/GenBank/DDBJ databases">
        <title>Phylogenomic reconstructions and comparative analyses of Kickxellomycotina fungi.</title>
        <authorList>
            <person name="Reynolds N.K."/>
            <person name="Stajich J.E."/>
            <person name="Barry K."/>
            <person name="Grigoriev I.V."/>
            <person name="Crous P."/>
            <person name="Smith M.E."/>
        </authorList>
    </citation>
    <scope>NUCLEOTIDE SEQUENCE</scope>
    <source>
        <strain evidence="1">RSA 2271</strain>
    </source>
</reference>